<accession>A0A6C0JL67</accession>
<proteinExistence type="predicted"/>
<reference evidence="2" key="1">
    <citation type="journal article" date="2020" name="Nature">
        <title>Giant virus diversity and host interactions through global metagenomics.</title>
        <authorList>
            <person name="Schulz F."/>
            <person name="Roux S."/>
            <person name="Paez-Espino D."/>
            <person name="Jungbluth S."/>
            <person name="Walsh D.A."/>
            <person name="Denef V.J."/>
            <person name="McMahon K.D."/>
            <person name="Konstantinidis K.T."/>
            <person name="Eloe-Fadrosh E.A."/>
            <person name="Kyrpides N.C."/>
            <person name="Woyke T."/>
        </authorList>
    </citation>
    <scope>NUCLEOTIDE SEQUENCE</scope>
    <source>
        <strain evidence="2">GVMAG-M-3300027736-24</strain>
    </source>
</reference>
<dbReference type="Gene3D" id="3.90.550.50">
    <property type="match status" value="1"/>
</dbReference>
<dbReference type="EMBL" id="MN740417">
    <property type="protein sequence ID" value="QHU05510.1"/>
    <property type="molecule type" value="Genomic_DNA"/>
</dbReference>
<dbReference type="AlphaFoldDB" id="A0A6C0JL67"/>
<protein>
    <recommendedName>
        <fullName evidence="1">Glycosyl transferase family 25 domain-containing protein</fullName>
    </recommendedName>
</protein>
<sequence length="273" mass="32271">MLIYILISCVILLLLILYNKFINNTRNYENMENNYLDGIDIIYWINLDRATDRKINMTTMLNDPVFTDVPNKRISATDGTKKPDDLHNKVDVKNTSASVAEYATLISHLDAIKEFSKSEYNIALIFEDDVTLDYKKYWKKTLKQIIDNAPNDWEIIMVGYNYGNLTPPTELGDWKHTDNEYINEHAWGAYSYIINKKAAKKLMKMCHKQNYYELNERVHPSSDVYIYNELLTYVYKYPMFTYRSDNDSYIHSNDLEGHDKYKEYIISQYEGIK</sequence>
<organism evidence="2">
    <name type="scientific">viral metagenome</name>
    <dbReference type="NCBI Taxonomy" id="1070528"/>
    <lineage>
        <taxon>unclassified sequences</taxon>
        <taxon>metagenomes</taxon>
        <taxon>organismal metagenomes</taxon>
    </lineage>
</organism>
<name>A0A6C0JL67_9ZZZZ</name>
<dbReference type="InterPro" id="IPR002654">
    <property type="entry name" value="Glyco_trans_25"/>
</dbReference>
<feature type="domain" description="Glycosyl transferase family 25" evidence="1">
    <location>
        <begin position="42"/>
        <end position="210"/>
    </location>
</feature>
<dbReference type="Pfam" id="PF01755">
    <property type="entry name" value="Glyco_transf_25"/>
    <property type="match status" value="1"/>
</dbReference>
<evidence type="ECO:0000259" key="1">
    <source>
        <dbReference type="Pfam" id="PF01755"/>
    </source>
</evidence>
<evidence type="ECO:0000313" key="2">
    <source>
        <dbReference type="EMBL" id="QHU05510.1"/>
    </source>
</evidence>